<dbReference type="PANTHER" id="PTHR21666">
    <property type="entry name" value="PEPTIDASE-RELATED"/>
    <property type="match status" value="1"/>
</dbReference>
<dbReference type="GO" id="GO:0004222">
    <property type="term" value="F:metalloendopeptidase activity"/>
    <property type="evidence" value="ECO:0007669"/>
    <property type="project" value="TreeGrafter"/>
</dbReference>
<keyword evidence="5" id="KW-1185">Reference proteome</keyword>
<dbReference type="EMBL" id="CP048222">
    <property type="protein sequence ID" value="QHT70568.1"/>
    <property type="molecule type" value="Genomic_DNA"/>
</dbReference>
<evidence type="ECO:0000256" key="2">
    <source>
        <dbReference type="SAM" id="Coils"/>
    </source>
</evidence>
<dbReference type="CDD" id="cd12797">
    <property type="entry name" value="M23_peptidase"/>
    <property type="match status" value="1"/>
</dbReference>
<reference evidence="4 5" key="1">
    <citation type="submission" date="2020-01" db="EMBL/GenBank/DDBJ databases">
        <authorList>
            <person name="Kim M.K."/>
        </authorList>
    </citation>
    <scope>NUCLEOTIDE SEQUENCE [LARGE SCALE GENOMIC DNA]</scope>
    <source>
        <strain evidence="4 5">172606-1</strain>
    </source>
</reference>
<dbReference type="PANTHER" id="PTHR21666:SF289">
    <property type="entry name" value="L-ALA--D-GLU ENDOPEPTIDASE"/>
    <property type="match status" value="1"/>
</dbReference>
<accession>A0A6C0GR72</accession>
<dbReference type="InterPro" id="IPR050570">
    <property type="entry name" value="Cell_wall_metabolism_enzyme"/>
</dbReference>
<dbReference type="AlphaFoldDB" id="A0A6C0GR72"/>
<evidence type="ECO:0000313" key="5">
    <source>
        <dbReference type="Proteomes" id="UP000480178"/>
    </source>
</evidence>
<organism evidence="4 5">
    <name type="scientific">Rhodocytophaga rosea</name>
    <dbReference type="NCBI Taxonomy" id="2704465"/>
    <lineage>
        <taxon>Bacteria</taxon>
        <taxon>Pseudomonadati</taxon>
        <taxon>Bacteroidota</taxon>
        <taxon>Cytophagia</taxon>
        <taxon>Cytophagales</taxon>
        <taxon>Rhodocytophagaceae</taxon>
        <taxon>Rhodocytophaga</taxon>
    </lineage>
</organism>
<evidence type="ECO:0000259" key="3">
    <source>
        <dbReference type="Pfam" id="PF01551"/>
    </source>
</evidence>
<protein>
    <submittedName>
        <fullName evidence="4">Peptidoglycan DD-metalloendopeptidase family protein</fullName>
    </submittedName>
</protein>
<name>A0A6C0GR72_9BACT</name>
<dbReference type="Gene3D" id="2.70.70.10">
    <property type="entry name" value="Glucose Permease (Domain IIA)"/>
    <property type="match status" value="1"/>
</dbReference>
<dbReference type="Pfam" id="PF01551">
    <property type="entry name" value="Peptidase_M23"/>
    <property type="match status" value="1"/>
</dbReference>
<feature type="coiled-coil region" evidence="2">
    <location>
        <begin position="224"/>
        <end position="268"/>
    </location>
</feature>
<feature type="coiled-coil region" evidence="2">
    <location>
        <begin position="40"/>
        <end position="75"/>
    </location>
</feature>
<feature type="domain" description="M23ase beta-sheet core" evidence="3">
    <location>
        <begin position="323"/>
        <end position="414"/>
    </location>
</feature>
<dbReference type="KEGG" id="rhoz:GXP67_29910"/>
<dbReference type="Proteomes" id="UP000480178">
    <property type="component" value="Chromosome"/>
</dbReference>
<dbReference type="InterPro" id="IPR011055">
    <property type="entry name" value="Dup_hybrid_motif"/>
</dbReference>
<gene>
    <name evidence="4" type="ORF">GXP67_29910</name>
</gene>
<evidence type="ECO:0000256" key="1">
    <source>
        <dbReference type="ARBA" id="ARBA00022729"/>
    </source>
</evidence>
<dbReference type="SUPFAM" id="SSF51261">
    <property type="entry name" value="Duplicated hybrid motif"/>
    <property type="match status" value="1"/>
</dbReference>
<dbReference type="RefSeq" id="WP_162446545.1">
    <property type="nucleotide sequence ID" value="NZ_CP048222.1"/>
</dbReference>
<proteinExistence type="predicted"/>
<keyword evidence="1" id="KW-0732">Signal</keyword>
<dbReference type="InterPro" id="IPR016047">
    <property type="entry name" value="M23ase_b-sheet_dom"/>
</dbReference>
<dbReference type="Gene3D" id="6.10.250.3150">
    <property type="match status" value="1"/>
</dbReference>
<keyword evidence="2" id="KW-0175">Coiled coil</keyword>
<sequence>MFRRNMTGSEVFFKGYISGILKGVFLLAFFWLAATGTLYAQKTKAQLEKEKKQLLKKREETNKNLRETADQKQATLGQLSAINQQITNQSQLINFITREIQLLDQEMGELGQITVSMENDLEKLRKEYAAMIYAASKASNGYSKLVYIFSSETFTQLVMRIKYLQQYSQARTIQVDQIQKIKAILTIQRDELNSKKEEKNRLLLARITENNNLLVLKEKQNTVVRQLSDREKELQVELAEAKQAADRLEKLITDLIEEEARRAAARKAENNATAVALSAAEASVSTSFAGSKSKLNWPVKSGFISGKFGEQPHPVLKGIMIDNHGVNIQTNKGEEVRAVYEGEVLTVASIPGKNKIVFIKHGDYTTVYAKLAKVTVAAGQTVKANQVLGEVYTDKNGTSELQFQIWQNDKKLNPQTWLNQR</sequence>
<evidence type="ECO:0000313" key="4">
    <source>
        <dbReference type="EMBL" id="QHT70568.1"/>
    </source>
</evidence>